<gene>
    <name evidence="1" type="ORF">QE364_003743</name>
</gene>
<evidence type="ECO:0000313" key="1">
    <source>
        <dbReference type="EMBL" id="MDR6212012.1"/>
    </source>
</evidence>
<evidence type="ECO:0000313" key="2">
    <source>
        <dbReference type="Proteomes" id="UP001261666"/>
    </source>
</evidence>
<dbReference type="Proteomes" id="UP001261666">
    <property type="component" value="Unassembled WGS sequence"/>
</dbReference>
<reference evidence="1" key="1">
    <citation type="submission" date="2023-08" db="EMBL/GenBank/DDBJ databases">
        <title>Functional and genomic diversity of the sorghum phyllosphere microbiome.</title>
        <authorList>
            <person name="Shade A."/>
        </authorList>
    </citation>
    <scope>NUCLEOTIDE SEQUENCE</scope>
    <source>
        <strain evidence="1">SORGH_AS_0885</strain>
    </source>
</reference>
<sequence length="388" mass="40252">MTVHLTVLDLLPRSSGDDDATVLANARSLAVAVEAAGYRRLWFAEHHLNPGVLGSSPAVTIALVGPVTSRIRLGSAGVQIGHRTPLATVEEFGLLAAAFGGRLDLGIGRSPSRPAPDTEQPGGPSHALGRAPARHTTETRTANGLLLPAPYTPGPGTLARLRATLDLLQQPGAWAPPYDEQLDEVVALLEGSVTDAEGRRLTAAPGEGADVDLWVLGASAGTSASVAGARGLPFVASYHHSPATVVDAVEAYRAAFRPSEKRAAPYVAVSVDAVAAPTSAEAQRLAAGYGPWVRSIRAGEGAIPYPSDAEVPALRLGDEDAALVDDRVRTQLLGDPGEVADRLEQVVGATGADEIAITTMTHAHADRVRSYELIAAEWARRGHAAPTA</sequence>
<protein>
    <submittedName>
        <fullName evidence="1">Alkanesulfonate monooxygenase SsuD/methylene tetrahydromethanopterin reductase-like flavin-dependent oxidoreductase (Luciferase family)</fullName>
    </submittedName>
</protein>
<organism evidence="1 2">
    <name type="scientific">Nocardioides zeae</name>
    <dbReference type="NCBI Taxonomy" id="1457234"/>
    <lineage>
        <taxon>Bacteria</taxon>
        <taxon>Bacillati</taxon>
        <taxon>Actinomycetota</taxon>
        <taxon>Actinomycetes</taxon>
        <taxon>Propionibacteriales</taxon>
        <taxon>Nocardioidaceae</taxon>
        <taxon>Nocardioides</taxon>
    </lineage>
</organism>
<dbReference type="EMBL" id="JAVIZJ010000015">
    <property type="protein sequence ID" value="MDR6212012.1"/>
    <property type="molecule type" value="Genomic_DNA"/>
</dbReference>
<comment type="caution">
    <text evidence="1">The sequence shown here is derived from an EMBL/GenBank/DDBJ whole genome shotgun (WGS) entry which is preliminary data.</text>
</comment>
<name>A0ACC6IMM9_9ACTN</name>
<proteinExistence type="predicted"/>
<keyword evidence="2" id="KW-1185">Reference proteome</keyword>
<accession>A0ACC6IMM9</accession>